<evidence type="ECO:0000313" key="3">
    <source>
        <dbReference type="EMBL" id="WDI02386.1"/>
    </source>
</evidence>
<keyword evidence="2" id="KW-0472">Membrane</keyword>
<feature type="region of interest" description="Disordered" evidence="1">
    <location>
        <begin position="318"/>
        <end position="337"/>
    </location>
</feature>
<keyword evidence="2" id="KW-0812">Transmembrane</keyword>
<evidence type="ECO:0008006" key="5">
    <source>
        <dbReference type="Google" id="ProtNLM"/>
    </source>
</evidence>
<feature type="transmembrane region" description="Helical" evidence="2">
    <location>
        <begin position="83"/>
        <end position="110"/>
    </location>
</feature>
<keyword evidence="2" id="KW-1133">Transmembrane helix</keyword>
<evidence type="ECO:0000256" key="2">
    <source>
        <dbReference type="SAM" id="Phobius"/>
    </source>
</evidence>
<accession>A0ABY7X9N4</accession>
<reference evidence="3 4" key="1">
    <citation type="submission" date="2023-02" db="EMBL/GenBank/DDBJ databases">
        <title>Pathogen: clinical or host-associated sample.</title>
        <authorList>
            <person name="Hergert J."/>
            <person name="Casey R."/>
            <person name="Wagner J."/>
            <person name="Young E.L."/>
            <person name="Oakeson K.F."/>
        </authorList>
    </citation>
    <scope>NUCLEOTIDE SEQUENCE [LARGE SCALE GENOMIC DNA]</scope>
    <source>
        <strain evidence="3 4">2022CK-00829</strain>
    </source>
</reference>
<dbReference type="RefSeq" id="WP_274337818.1">
    <property type="nucleotide sequence ID" value="NZ_CP118106.1"/>
</dbReference>
<evidence type="ECO:0000256" key="1">
    <source>
        <dbReference type="SAM" id="MobiDB-lite"/>
    </source>
</evidence>
<feature type="transmembrane region" description="Helical" evidence="2">
    <location>
        <begin position="182"/>
        <end position="200"/>
    </location>
</feature>
<protein>
    <recommendedName>
        <fullName evidence="5">DUF4178 domain-containing protein</fullName>
    </recommendedName>
</protein>
<organism evidence="3 4">
    <name type="scientific">Paenibacillus urinalis</name>
    <dbReference type="NCBI Taxonomy" id="521520"/>
    <lineage>
        <taxon>Bacteria</taxon>
        <taxon>Bacillati</taxon>
        <taxon>Bacillota</taxon>
        <taxon>Bacilli</taxon>
        <taxon>Bacillales</taxon>
        <taxon>Paenibacillaceae</taxon>
        <taxon>Paenibacillus</taxon>
    </lineage>
</organism>
<sequence>MNSQEMTQTNEGAGGYSFVWNGGFSYLTYLKKKSNVAILSDRLRITVQNFILGAFPNSPKSTDIPFSNIKSVSLSSKINWFDLVFSILFVIVTLISMSFWPLLLTALFIWRTFNTCVSITDHQGNKFRILTGSKAAANNFVQKITKIVNTHLEIAVTAENGINHAVSQPVIPIKESNKKKTAFLFASAAVVALAILMVAIQSNGGTGDGADNKYVEWVKNGVITGTDLKMSQVLENDKYFSNVEWKEVKEEGNDLDKFVMYQATLSDQDVKVSIRTVFQVFGENHFEAVETSSDGEILHTSDWYVFLADMVDKYKGVESPATAEQSNKPEQEQTVEVEETATQIENSNVDSNNPVTPSSEEINLTSFVKWSPADPDTTLPLQFDGENVTLQVGLDSPNGIKVLAMSENLGQGWNLTLDTNADSGSPFDEFGDLREGFSLYINHYYFEDDTAPEIVIAASDGMLETYVWVFGYNYTFTENGTQPLDLIWYGEGQSDVILEGNKILLPFGSQGLFDEYVYSNNTFVKQ</sequence>
<gene>
    <name evidence="3" type="ORF">PUW25_24900</name>
</gene>
<dbReference type="EMBL" id="CP118108">
    <property type="protein sequence ID" value="WDI02386.1"/>
    <property type="molecule type" value="Genomic_DNA"/>
</dbReference>
<name>A0ABY7X9N4_9BACL</name>
<keyword evidence="4" id="KW-1185">Reference proteome</keyword>
<dbReference type="Proteomes" id="UP001221519">
    <property type="component" value="Chromosome"/>
</dbReference>
<evidence type="ECO:0000313" key="4">
    <source>
        <dbReference type="Proteomes" id="UP001221519"/>
    </source>
</evidence>
<proteinExistence type="predicted"/>